<dbReference type="GeneID" id="92512565"/>
<organism evidence="2 3">
    <name type="scientific">Leishmania martiniquensis</name>
    <dbReference type="NCBI Taxonomy" id="1580590"/>
    <lineage>
        <taxon>Eukaryota</taxon>
        <taxon>Discoba</taxon>
        <taxon>Euglenozoa</taxon>
        <taxon>Kinetoplastea</taxon>
        <taxon>Metakinetoplastina</taxon>
        <taxon>Trypanosomatida</taxon>
        <taxon>Trypanosomatidae</taxon>
        <taxon>Leishmaniinae</taxon>
        <taxon>Leishmania</taxon>
    </lineage>
</organism>
<dbReference type="AlphaFoldDB" id="A0A836H176"/>
<dbReference type="InterPro" id="IPR036322">
    <property type="entry name" value="WD40_repeat_dom_sf"/>
</dbReference>
<keyword evidence="3" id="KW-1185">Reference proteome</keyword>
<dbReference type="SMART" id="SM00320">
    <property type="entry name" value="WD40"/>
    <property type="match status" value="3"/>
</dbReference>
<dbReference type="InterPro" id="IPR001680">
    <property type="entry name" value="WD40_rpt"/>
</dbReference>
<dbReference type="EMBL" id="JAFEUZ010000034">
    <property type="protein sequence ID" value="KAG5468490.1"/>
    <property type="molecule type" value="Genomic_DNA"/>
</dbReference>
<proteinExistence type="predicted"/>
<evidence type="ECO:0000313" key="2">
    <source>
        <dbReference type="EMBL" id="KAG5468490.1"/>
    </source>
</evidence>
<name>A0A836H176_9TRYP</name>
<dbReference type="SUPFAM" id="SSF50978">
    <property type="entry name" value="WD40 repeat-like"/>
    <property type="match status" value="1"/>
</dbReference>
<protein>
    <submittedName>
        <fullName evidence="2">Uncharacterized protein</fullName>
    </submittedName>
</protein>
<dbReference type="RefSeq" id="XP_067175428.1">
    <property type="nucleotide sequence ID" value="XM_067320053.1"/>
</dbReference>
<dbReference type="KEGG" id="lmat:92512565"/>
<dbReference type="OrthoDB" id="10251741at2759"/>
<feature type="repeat" description="WD" evidence="1">
    <location>
        <begin position="106"/>
        <end position="138"/>
    </location>
</feature>
<sequence>MPLAIVAHQLLEADQNIHFCSLSPDAKHVACALGSGVVCALSTITFTAVARGAPGKDFMDTPATCIRWAPAQCDSDWQLVSSSSAGGVMLWHWDHSEFSLRRGTVAYEQNNEVMAVDVSPSGGQVLTAGSDRIVRLYDSRLSLLARMTDGLNADGTSRPAHVNRIFSVRFLTEVSAVSAGWESPIQLWDLRSHHSDRQVVGLQGVSDSLEPVPNTKIVLMASPKSAETLQLFDCVTGRVLQNNSQTVCSQLRPTERVMLCRFQAETGHAWCLTVSPPSVVVIALSSGLIVTREVLSNTPLSIAVSAARVVVGCKNGTLLNMSLSM</sequence>
<dbReference type="InterPro" id="IPR015943">
    <property type="entry name" value="WD40/YVTN_repeat-like_dom_sf"/>
</dbReference>
<keyword evidence="1" id="KW-0853">WD repeat</keyword>
<dbReference type="Proteomes" id="UP000673552">
    <property type="component" value="Chromosome 34"/>
</dbReference>
<gene>
    <name evidence="2" type="ORF">LSCM1_02470</name>
</gene>
<evidence type="ECO:0000256" key="1">
    <source>
        <dbReference type="PROSITE-ProRule" id="PRU00221"/>
    </source>
</evidence>
<dbReference type="PANTHER" id="PTHR47822">
    <property type="entry name" value="CARBOHYDRATE BINDING DOMAIN CONTAINING PROTEIN"/>
    <property type="match status" value="1"/>
</dbReference>
<comment type="caution">
    <text evidence="2">The sequence shown here is derived from an EMBL/GenBank/DDBJ whole genome shotgun (WGS) entry which is preliminary data.</text>
</comment>
<dbReference type="PANTHER" id="PTHR47822:SF2">
    <property type="entry name" value="F-BOX AND WD-40 DOMAIN PROTEIN 7"/>
    <property type="match status" value="1"/>
</dbReference>
<dbReference type="PROSITE" id="PS50082">
    <property type="entry name" value="WD_REPEATS_2"/>
    <property type="match status" value="1"/>
</dbReference>
<dbReference type="Gene3D" id="2.130.10.10">
    <property type="entry name" value="YVTN repeat-like/Quinoprotein amine dehydrogenase"/>
    <property type="match status" value="1"/>
</dbReference>
<accession>A0A836H176</accession>
<reference evidence="2 3" key="1">
    <citation type="submission" date="2021-03" db="EMBL/GenBank/DDBJ databases">
        <title>Leishmania (Mundinia) martiniquensis Genome sequencing and assembly.</title>
        <authorList>
            <person name="Almutairi H."/>
            <person name="Gatherer D."/>
        </authorList>
    </citation>
    <scope>NUCLEOTIDE SEQUENCE [LARGE SCALE GENOMIC DNA]</scope>
    <source>
        <strain evidence="2">LSCM1</strain>
    </source>
</reference>
<evidence type="ECO:0000313" key="3">
    <source>
        <dbReference type="Proteomes" id="UP000673552"/>
    </source>
</evidence>